<dbReference type="Gene3D" id="1.20.120.330">
    <property type="entry name" value="Nucleotidyltransferases domain 2"/>
    <property type="match status" value="1"/>
</dbReference>
<dbReference type="GO" id="GO:0016740">
    <property type="term" value="F:transferase activity"/>
    <property type="evidence" value="ECO:0007669"/>
    <property type="project" value="UniProtKB-KW"/>
</dbReference>
<proteinExistence type="predicted"/>
<organism evidence="1 2">
    <name type="scientific">Anaerobranca gottschalkii DSM 13577</name>
    <dbReference type="NCBI Taxonomy" id="1120990"/>
    <lineage>
        <taxon>Bacteria</taxon>
        <taxon>Bacillati</taxon>
        <taxon>Bacillota</taxon>
        <taxon>Clostridia</taxon>
        <taxon>Eubacteriales</taxon>
        <taxon>Proteinivoracaceae</taxon>
        <taxon>Anaerobranca</taxon>
    </lineage>
</organism>
<dbReference type="STRING" id="1120990.SAMN03080614_100929"/>
<dbReference type="SUPFAM" id="SSF81593">
    <property type="entry name" value="Nucleotidyltransferase substrate binding subunit/domain"/>
    <property type="match status" value="1"/>
</dbReference>
<name>A0A1H9ZH85_9FIRM</name>
<evidence type="ECO:0000313" key="2">
    <source>
        <dbReference type="Proteomes" id="UP000243819"/>
    </source>
</evidence>
<evidence type="ECO:0000313" key="1">
    <source>
        <dbReference type="EMBL" id="SES80949.1"/>
    </source>
</evidence>
<dbReference type="AlphaFoldDB" id="A0A1H9ZH85"/>
<reference evidence="2" key="1">
    <citation type="submission" date="2016-10" db="EMBL/GenBank/DDBJ databases">
        <authorList>
            <person name="Varghese N."/>
            <person name="Submissions S."/>
        </authorList>
    </citation>
    <scope>NUCLEOTIDE SEQUENCE [LARGE SCALE GENOMIC DNA]</scope>
    <source>
        <strain evidence="2">DSM 13577</strain>
    </source>
</reference>
<dbReference type="Pfam" id="PF08780">
    <property type="entry name" value="NTase_sub_bind"/>
    <property type="match status" value="1"/>
</dbReference>
<dbReference type="EMBL" id="FOIF01000009">
    <property type="protein sequence ID" value="SES80949.1"/>
    <property type="molecule type" value="Genomic_DNA"/>
</dbReference>
<accession>A0A1H9ZH85</accession>
<keyword evidence="1" id="KW-0808">Transferase</keyword>
<sequence length="67" mass="8042">MKEYLEDIGIVEKNSQKVVIKEVYVPKFIINENIWLVTLNDRKLTSYVYKEEIAEEIAERIVNYYIT</sequence>
<gene>
    <name evidence="1" type="ORF">SAMN03080614_100929</name>
</gene>
<dbReference type="OrthoDB" id="9810452at2"/>
<dbReference type="InterPro" id="IPR010235">
    <property type="entry name" value="HepT"/>
</dbReference>
<keyword evidence="2" id="KW-1185">Reference proteome</keyword>
<protein>
    <submittedName>
        <fullName evidence="1">Nucleotidyltransferase substrate binding protein, HI0074 family</fullName>
    </submittedName>
</protein>
<dbReference type="Proteomes" id="UP000243819">
    <property type="component" value="Unassembled WGS sequence"/>
</dbReference>